<sequence>MPRGVKRRRETDCNGNGCAAASPPTASFRAPVAEPAPPQAATASVTPELTLNEMVNGLHPKVLKDTVVFLASSDPRVADAISVAYQLQPRHVPISQHTPREQTQRPTRPAIPLSQMQPVINFDRYSKSAWHALNDSEILGLGGSRQYDLSGEVYDCIRGCIMAIDEKTRADSPLGTKQSAIETLRKIAKTINLGEDTIGYEVRKELQDDSDIADVINRVLESMTPEERVRTGDKTDAKGSLADKVEWVRNKAEGYCLEG</sequence>
<protein>
    <submittedName>
        <fullName evidence="2">Uncharacterized protein</fullName>
    </submittedName>
</protein>
<accession>A0A423WYP8</accession>
<gene>
    <name evidence="2" type="ORF">VPNG_06468</name>
</gene>
<comment type="caution">
    <text evidence="2">The sequence shown here is derived from an EMBL/GenBank/DDBJ whole genome shotgun (WGS) entry which is preliminary data.</text>
</comment>
<proteinExistence type="predicted"/>
<reference evidence="2 3" key="1">
    <citation type="submission" date="2015-09" db="EMBL/GenBank/DDBJ databases">
        <title>Host preference determinants of Valsa canker pathogens revealed by comparative genomics.</title>
        <authorList>
            <person name="Yin Z."/>
            <person name="Huang L."/>
        </authorList>
    </citation>
    <scope>NUCLEOTIDE SEQUENCE [LARGE SCALE GENOMIC DNA]</scope>
    <source>
        <strain evidence="2 3">SXYLt</strain>
    </source>
</reference>
<dbReference type="EMBL" id="LKEB01000033">
    <property type="protein sequence ID" value="ROW08674.1"/>
    <property type="molecule type" value="Genomic_DNA"/>
</dbReference>
<dbReference type="AlphaFoldDB" id="A0A423WYP8"/>
<dbReference type="InParanoid" id="A0A423WYP8"/>
<evidence type="ECO:0000313" key="3">
    <source>
        <dbReference type="Proteomes" id="UP000285146"/>
    </source>
</evidence>
<evidence type="ECO:0000256" key="1">
    <source>
        <dbReference type="SAM" id="MobiDB-lite"/>
    </source>
</evidence>
<organism evidence="2 3">
    <name type="scientific">Cytospora leucostoma</name>
    <dbReference type="NCBI Taxonomy" id="1230097"/>
    <lineage>
        <taxon>Eukaryota</taxon>
        <taxon>Fungi</taxon>
        <taxon>Dikarya</taxon>
        <taxon>Ascomycota</taxon>
        <taxon>Pezizomycotina</taxon>
        <taxon>Sordariomycetes</taxon>
        <taxon>Sordariomycetidae</taxon>
        <taxon>Diaporthales</taxon>
        <taxon>Cytosporaceae</taxon>
        <taxon>Cytospora</taxon>
    </lineage>
</organism>
<dbReference type="Proteomes" id="UP000285146">
    <property type="component" value="Unassembled WGS sequence"/>
</dbReference>
<evidence type="ECO:0000313" key="2">
    <source>
        <dbReference type="EMBL" id="ROW08674.1"/>
    </source>
</evidence>
<feature type="region of interest" description="Disordered" evidence="1">
    <location>
        <begin position="1"/>
        <end position="43"/>
    </location>
</feature>
<keyword evidence="3" id="KW-1185">Reference proteome</keyword>
<name>A0A423WYP8_9PEZI</name>
<dbReference type="OrthoDB" id="4364733at2759"/>